<reference evidence="2 3" key="1">
    <citation type="journal article" date="2019" name="Int. J. Syst. Evol. Microbiol.">
        <title>The Global Catalogue of Microorganisms (GCM) 10K type strain sequencing project: providing services to taxonomists for standard genome sequencing and annotation.</title>
        <authorList>
            <consortium name="The Broad Institute Genomics Platform"/>
            <consortium name="The Broad Institute Genome Sequencing Center for Infectious Disease"/>
            <person name="Wu L."/>
            <person name="Ma J."/>
        </authorList>
    </citation>
    <scope>NUCLEOTIDE SEQUENCE [LARGE SCALE GENOMIC DNA]</scope>
    <source>
        <strain evidence="2 3">JCM 13008</strain>
    </source>
</reference>
<organism evidence="2 3">
    <name type="scientific">Nocardioides dubius</name>
    <dbReference type="NCBI Taxonomy" id="317019"/>
    <lineage>
        <taxon>Bacteria</taxon>
        <taxon>Bacillati</taxon>
        <taxon>Actinomycetota</taxon>
        <taxon>Actinomycetes</taxon>
        <taxon>Propionibacteriales</taxon>
        <taxon>Nocardioidaceae</taxon>
        <taxon>Nocardioides</taxon>
    </lineage>
</organism>
<dbReference type="Proteomes" id="UP001501581">
    <property type="component" value="Unassembled WGS sequence"/>
</dbReference>
<evidence type="ECO:0008006" key="4">
    <source>
        <dbReference type="Google" id="ProtNLM"/>
    </source>
</evidence>
<evidence type="ECO:0000313" key="3">
    <source>
        <dbReference type="Proteomes" id="UP001501581"/>
    </source>
</evidence>
<keyword evidence="1" id="KW-0812">Transmembrane</keyword>
<gene>
    <name evidence="2" type="ORF">GCM10009668_14470</name>
</gene>
<sequence length="214" mass="23826">MRHRGRDPVNLMLLALAAIGTISLAVAAVAAWARWVEPEQVRLWAPTASAVIASAGLLLTAWTYNRATQRQRLERTMHAWHAYRSATSKLIRRQLATGEGEPKPVELPEVSELLAVRGRTVTSAKDAKEKALIIRVHELAAILNHLERLAVGCRHGLYDREHLYLLGHGPITRTHAHLEQFVNGARTVQPTSYVETTQLVRWLAARRAEDAHGA</sequence>
<dbReference type="Pfam" id="PF15956">
    <property type="entry name" value="DUF4760"/>
    <property type="match status" value="1"/>
</dbReference>
<dbReference type="RefSeq" id="WP_343992833.1">
    <property type="nucleotide sequence ID" value="NZ_BAAALG010000005.1"/>
</dbReference>
<name>A0ABN1TQK6_9ACTN</name>
<keyword evidence="1" id="KW-0472">Membrane</keyword>
<feature type="transmembrane region" description="Helical" evidence="1">
    <location>
        <begin position="43"/>
        <end position="65"/>
    </location>
</feature>
<keyword evidence="1" id="KW-1133">Transmembrane helix</keyword>
<accession>A0ABN1TQK6</accession>
<protein>
    <recommendedName>
        <fullName evidence="4">DUF4760 domain-containing protein</fullName>
    </recommendedName>
</protein>
<dbReference type="EMBL" id="BAAALG010000005">
    <property type="protein sequence ID" value="GAA1098162.1"/>
    <property type="molecule type" value="Genomic_DNA"/>
</dbReference>
<evidence type="ECO:0000313" key="2">
    <source>
        <dbReference type="EMBL" id="GAA1098162.1"/>
    </source>
</evidence>
<evidence type="ECO:0000256" key="1">
    <source>
        <dbReference type="SAM" id="Phobius"/>
    </source>
</evidence>
<comment type="caution">
    <text evidence="2">The sequence shown here is derived from an EMBL/GenBank/DDBJ whole genome shotgun (WGS) entry which is preliminary data.</text>
</comment>
<dbReference type="InterPro" id="IPR031876">
    <property type="entry name" value="DUF4760"/>
</dbReference>
<proteinExistence type="predicted"/>
<keyword evidence="3" id="KW-1185">Reference proteome</keyword>